<evidence type="ECO:0000313" key="1">
    <source>
        <dbReference type="EMBL" id="KAL0411460.1"/>
    </source>
</evidence>
<organism evidence="1">
    <name type="scientific">Sesamum latifolium</name>
    <dbReference type="NCBI Taxonomy" id="2727402"/>
    <lineage>
        <taxon>Eukaryota</taxon>
        <taxon>Viridiplantae</taxon>
        <taxon>Streptophyta</taxon>
        <taxon>Embryophyta</taxon>
        <taxon>Tracheophyta</taxon>
        <taxon>Spermatophyta</taxon>
        <taxon>Magnoliopsida</taxon>
        <taxon>eudicotyledons</taxon>
        <taxon>Gunneridae</taxon>
        <taxon>Pentapetalae</taxon>
        <taxon>asterids</taxon>
        <taxon>lamiids</taxon>
        <taxon>Lamiales</taxon>
        <taxon>Pedaliaceae</taxon>
        <taxon>Sesamum</taxon>
    </lineage>
</organism>
<sequence length="52" mass="6074">MDANSKDEEYKNGVEDCTSNKDSQQWLTRSLMDKLRSLIASWYKGSKEGWNE</sequence>
<gene>
    <name evidence="1" type="ORF">Slati_3735700</name>
</gene>
<protein>
    <submittedName>
        <fullName evidence="1">Uncharacterized protein</fullName>
    </submittedName>
</protein>
<accession>A0AAW2U2D0</accession>
<comment type="caution">
    <text evidence="1">The sequence shown here is derived from an EMBL/GenBank/DDBJ whole genome shotgun (WGS) entry which is preliminary data.</text>
</comment>
<name>A0AAW2U2D0_9LAMI</name>
<reference evidence="1" key="1">
    <citation type="submission" date="2020-06" db="EMBL/GenBank/DDBJ databases">
        <authorList>
            <person name="Li T."/>
            <person name="Hu X."/>
            <person name="Zhang T."/>
            <person name="Song X."/>
            <person name="Zhang H."/>
            <person name="Dai N."/>
            <person name="Sheng W."/>
            <person name="Hou X."/>
            <person name="Wei L."/>
        </authorList>
    </citation>
    <scope>NUCLEOTIDE SEQUENCE</scope>
    <source>
        <strain evidence="1">KEN1</strain>
        <tissue evidence="1">Leaf</tissue>
    </source>
</reference>
<proteinExistence type="predicted"/>
<dbReference type="EMBL" id="JACGWN010000013">
    <property type="protein sequence ID" value="KAL0411460.1"/>
    <property type="molecule type" value="Genomic_DNA"/>
</dbReference>
<reference evidence="1" key="2">
    <citation type="journal article" date="2024" name="Plant">
        <title>Genomic evolution and insights into agronomic trait innovations of Sesamum species.</title>
        <authorList>
            <person name="Miao H."/>
            <person name="Wang L."/>
            <person name="Qu L."/>
            <person name="Liu H."/>
            <person name="Sun Y."/>
            <person name="Le M."/>
            <person name="Wang Q."/>
            <person name="Wei S."/>
            <person name="Zheng Y."/>
            <person name="Lin W."/>
            <person name="Duan Y."/>
            <person name="Cao H."/>
            <person name="Xiong S."/>
            <person name="Wang X."/>
            <person name="Wei L."/>
            <person name="Li C."/>
            <person name="Ma Q."/>
            <person name="Ju M."/>
            <person name="Zhao R."/>
            <person name="Li G."/>
            <person name="Mu C."/>
            <person name="Tian Q."/>
            <person name="Mei H."/>
            <person name="Zhang T."/>
            <person name="Gao T."/>
            <person name="Zhang H."/>
        </authorList>
    </citation>
    <scope>NUCLEOTIDE SEQUENCE</scope>
    <source>
        <strain evidence="1">KEN1</strain>
    </source>
</reference>
<dbReference type="AlphaFoldDB" id="A0AAW2U2D0"/>